<evidence type="ECO:0000313" key="9">
    <source>
        <dbReference type="EMBL" id="KAK8939674.1"/>
    </source>
</evidence>
<gene>
    <name evidence="9" type="primary">RF2b</name>
    <name evidence="9" type="ORF">KSP40_PGU014057</name>
</gene>
<dbReference type="SUPFAM" id="SSF57959">
    <property type="entry name" value="Leucine zipper domain"/>
    <property type="match status" value="1"/>
</dbReference>
<dbReference type="Proteomes" id="UP001412067">
    <property type="component" value="Unassembled WGS sequence"/>
</dbReference>
<accession>A0ABR2LF74</accession>
<feature type="coiled-coil region" evidence="6">
    <location>
        <begin position="202"/>
        <end position="264"/>
    </location>
</feature>
<feature type="domain" description="BZIP" evidence="8">
    <location>
        <begin position="177"/>
        <end position="240"/>
    </location>
</feature>
<evidence type="ECO:0000259" key="8">
    <source>
        <dbReference type="PROSITE" id="PS50217"/>
    </source>
</evidence>
<sequence length="336" mass="36541">MQKNPIEPSQPSTTDTSLNPTSSLPARPNALPTARSPGDPALFPSHAVLPFDGPHHRRARSELSLRISEDVSPGDPMSTGSFEEMGSEDDPFFTFMDMEKIGCKMEGSLSGPEDGDPAAGSSARGKEGRPGNAGESKAGETSRPKHLHINSADGSGEMMEVKKAMTEDQLEKLAAIDPKRAKRILANRQSAARSKERKAHYISELERRVQILQSEATTLSTQLTLYQRDIICMTAENAELKLRLQDTEQQAQLGDALNEALKQEVDRLKLATGEPSRSAESNNALQHHFPFNPSFVPIPQQQVSFCDSHPISDSTSLQRLNIGNGSAKVKSESSSL</sequence>
<keyword evidence="2" id="KW-0805">Transcription regulation</keyword>
<dbReference type="EMBL" id="JBBWWR010000020">
    <property type="protein sequence ID" value="KAK8939674.1"/>
    <property type="molecule type" value="Genomic_DNA"/>
</dbReference>
<feature type="compositionally biased region" description="Basic and acidic residues" evidence="7">
    <location>
        <begin position="60"/>
        <end position="69"/>
    </location>
</feature>
<feature type="region of interest" description="Disordered" evidence="7">
    <location>
        <begin position="1"/>
        <end position="90"/>
    </location>
</feature>
<evidence type="ECO:0000256" key="2">
    <source>
        <dbReference type="ARBA" id="ARBA00023015"/>
    </source>
</evidence>
<dbReference type="Gene3D" id="1.20.5.170">
    <property type="match status" value="1"/>
</dbReference>
<dbReference type="PANTHER" id="PTHR13690:SF103">
    <property type="entry name" value="BZIP TRANSCRIPTION FACTOR 18"/>
    <property type="match status" value="1"/>
</dbReference>
<dbReference type="CDD" id="cd14703">
    <property type="entry name" value="bZIP_plant_RF2"/>
    <property type="match status" value="1"/>
</dbReference>
<evidence type="ECO:0000256" key="7">
    <source>
        <dbReference type="SAM" id="MobiDB-lite"/>
    </source>
</evidence>
<evidence type="ECO:0000256" key="6">
    <source>
        <dbReference type="SAM" id="Coils"/>
    </source>
</evidence>
<keyword evidence="10" id="KW-1185">Reference proteome</keyword>
<feature type="compositionally biased region" description="Polar residues" evidence="7">
    <location>
        <begin position="1"/>
        <end position="24"/>
    </location>
</feature>
<keyword evidence="4" id="KW-0804">Transcription</keyword>
<proteinExistence type="predicted"/>
<dbReference type="InterPro" id="IPR044759">
    <property type="entry name" value="bZIP_RF2"/>
</dbReference>
<dbReference type="PANTHER" id="PTHR13690">
    <property type="entry name" value="TRANSCRIPTION FACTOR POSF21-RELATED"/>
    <property type="match status" value="1"/>
</dbReference>
<protein>
    <submittedName>
        <fullName evidence="9">Transcription factor RF2b</fullName>
    </submittedName>
</protein>
<feature type="region of interest" description="Disordered" evidence="7">
    <location>
        <begin position="103"/>
        <end position="152"/>
    </location>
</feature>
<comment type="caution">
    <text evidence="9">The sequence shown here is derived from an EMBL/GenBank/DDBJ whole genome shotgun (WGS) entry which is preliminary data.</text>
</comment>
<reference evidence="9 10" key="1">
    <citation type="journal article" date="2022" name="Nat. Plants">
        <title>Genomes of leafy and leafless Platanthera orchids illuminate the evolution of mycoheterotrophy.</title>
        <authorList>
            <person name="Li M.H."/>
            <person name="Liu K.W."/>
            <person name="Li Z."/>
            <person name="Lu H.C."/>
            <person name="Ye Q.L."/>
            <person name="Zhang D."/>
            <person name="Wang J.Y."/>
            <person name="Li Y.F."/>
            <person name="Zhong Z.M."/>
            <person name="Liu X."/>
            <person name="Yu X."/>
            <person name="Liu D.K."/>
            <person name="Tu X.D."/>
            <person name="Liu B."/>
            <person name="Hao Y."/>
            <person name="Liao X.Y."/>
            <person name="Jiang Y.T."/>
            <person name="Sun W.H."/>
            <person name="Chen J."/>
            <person name="Chen Y.Q."/>
            <person name="Ai Y."/>
            <person name="Zhai J.W."/>
            <person name="Wu S.S."/>
            <person name="Zhou Z."/>
            <person name="Hsiao Y.Y."/>
            <person name="Wu W.L."/>
            <person name="Chen Y.Y."/>
            <person name="Lin Y.F."/>
            <person name="Hsu J.L."/>
            <person name="Li C.Y."/>
            <person name="Wang Z.W."/>
            <person name="Zhao X."/>
            <person name="Zhong W.Y."/>
            <person name="Ma X.K."/>
            <person name="Ma L."/>
            <person name="Huang J."/>
            <person name="Chen G.Z."/>
            <person name="Huang M.Z."/>
            <person name="Huang L."/>
            <person name="Peng D.H."/>
            <person name="Luo Y.B."/>
            <person name="Zou S.Q."/>
            <person name="Chen S.P."/>
            <person name="Lan S."/>
            <person name="Tsai W.C."/>
            <person name="Van de Peer Y."/>
            <person name="Liu Z.J."/>
        </authorList>
    </citation>
    <scope>NUCLEOTIDE SEQUENCE [LARGE SCALE GENOMIC DNA]</scope>
    <source>
        <strain evidence="9">Lor288</strain>
    </source>
</reference>
<keyword evidence="3" id="KW-0238">DNA-binding</keyword>
<comment type="subcellular location">
    <subcellularLocation>
        <location evidence="1">Nucleus</location>
    </subcellularLocation>
</comment>
<evidence type="ECO:0000313" key="10">
    <source>
        <dbReference type="Proteomes" id="UP001412067"/>
    </source>
</evidence>
<dbReference type="PROSITE" id="PS50217">
    <property type="entry name" value="BZIP"/>
    <property type="match status" value="1"/>
</dbReference>
<evidence type="ECO:0000256" key="5">
    <source>
        <dbReference type="ARBA" id="ARBA00023242"/>
    </source>
</evidence>
<evidence type="ECO:0000256" key="1">
    <source>
        <dbReference type="ARBA" id="ARBA00004123"/>
    </source>
</evidence>
<keyword evidence="6" id="KW-0175">Coiled coil</keyword>
<dbReference type="InterPro" id="IPR046347">
    <property type="entry name" value="bZIP_sf"/>
</dbReference>
<organism evidence="9 10">
    <name type="scientific">Platanthera guangdongensis</name>
    <dbReference type="NCBI Taxonomy" id="2320717"/>
    <lineage>
        <taxon>Eukaryota</taxon>
        <taxon>Viridiplantae</taxon>
        <taxon>Streptophyta</taxon>
        <taxon>Embryophyta</taxon>
        <taxon>Tracheophyta</taxon>
        <taxon>Spermatophyta</taxon>
        <taxon>Magnoliopsida</taxon>
        <taxon>Liliopsida</taxon>
        <taxon>Asparagales</taxon>
        <taxon>Orchidaceae</taxon>
        <taxon>Orchidoideae</taxon>
        <taxon>Orchideae</taxon>
        <taxon>Orchidinae</taxon>
        <taxon>Platanthera</taxon>
    </lineage>
</organism>
<keyword evidence="5" id="KW-0539">Nucleus</keyword>
<evidence type="ECO:0000256" key="4">
    <source>
        <dbReference type="ARBA" id="ARBA00023163"/>
    </source>
</evidence>
<dbReference type="Pfam" id="PF00170">
    <property type="entry name" value="bZIP_1"/>
    <property type="match status" value="1"/>
</dbReference>
<dbReference type="SMART" id="SM00338">
    <property type="entry name" value="BRLZ"/>
    <property type="match status" value="1"/>
</dbReference>
<dbReference type="InterPro" id="IPR004827">
    <property type="entry name" value="bZIP"/>
</dbReference>
<name>A0ABR2LF74_9ASPA</name>
<evidence type="ECO:0000256" key="3">
    <source>
        <dbReference type="ARBA" id="ARBA00023125"/>
    </source>
</evidence>